<feature type="transmembrane region" description="Helical" evidence="7">
    <location>
        <begin position="472"/>
        <end position="493"/>
    </location>
</feature>
<dbReference type="HOGENOM" id="CLU_343789_0_0_9"/>
<feature type="transmembrane region" description="Helical" evidence="7">
    <location>
        <begin position="251"/>
        <end position="272"/>
    </location>
</feature>
<evidence type="ECO:0000256" key="2">
    <source>
        <dbReference type="ARBA" id="ARBA00022475"/>
    </source>
</evidence>
<feature type="transmembrane region" description="Helical" evidence="7">
    <location>
        <begin position="301"/>
        <end position="322"/>
    </location>
</feature>
<dbReference type="STRING" id="29343.CCDG5_0167"/>
<dbReference type="InterPro" id="IPR025857">
    <property type="entry name" value="MacB_PCD"/>
</dbReference>
<evidence type="ECO:0000256" key="7">
    <source>
        <dbReference type="SAM" id="Phobius"/>
    </source>
</evidence>
<feature type="domain" description="MacB-like periplasmic core" evidence="9">
    <location>
        <begin position="475"/>
        <end position="665"/>
    </location>
</feature>
<dbReference type="KEGG" id="ccel:CCDG5_0167"/>
<feature type="transmembrane region" description="Helical" evidence="7">
    <location>
        <begin position="413"/>
        <end position="432"/>
    </location>
</feature>
<dbReference type="OrthoDB" id="1711021at2"/>
<evidence type="ECO:0000259" key="8">
    <source>
        <dbReference type="Pfam" id="PF02687"/>
    </source>
</evidence>
<dbReference type="PANTHER" id="PTHR30572:SF4">
    <property type="entry name" value="ABC TRANSPORTER PERMEASE YTRF"/>
    <property type="match status" value="1"/>
</dbReference>
<evidence type="ECO:0000313" key="11">
    <source>
        <dbReference type="Proteomes" id="UP000032431"/>
    </source>
</evidence>
<keyword evidence="11" id="KW-1185">Reference proteome</keyword>
<feature type="transmembrane region" description="Helical" evidence="7">
    <location>
        <begin position="20"/>
        <end position="39"/>
    </location>
</feature>
<feature type="transmembrane region" description="Helical" evidence="7">
    <location>
        <begin position="342"/>
        <end position="365"/>
    </location>
</feature>
<comment type="subcellular location">
    <subcellularLocation>
        <location evidence="1">Cell membrane</location>
        <topology evidence="1">Multi-pass membrane protein</topology>
    </subcellularLocation>
</comment>
<dbReference type="Proteomes" id="UP000032431">
    <property type="component" value="Chromosome I"/>
</dbReference>
<evidence type="ECO:0000256" key="4">
    <source>
        <dbReference type="ARBA" id="ARBA00022989"/>
    </source>
</evidence>
<keyword evidence="5 7" id="KW-0472">Membrane</keyword>
<feature type="transmembrane region" description="Helical" evidence="7">
    <location>
        <begin position="739"/>
        <end position="765"/>
    </location>
</feature>
<keyword evidence="4 7" id="KW-1133">Transmembrane helix</keyword>
<evidence type="ECO:0000256" key="1">
    <source>
        <dbReference type="ARBA" id="ARBA00004651"/>
    </source>
</evidence>
<reference evidence="11" key="1">
    <citation type="submission" date="2014-07" db="EMBL/GenBank/DDBJ databases">
        <authorList>
            <person name="Wibberg D."/>
        </authorList>
    </citation>
    <scope>NUCLEOTIDE SEQUENCE [LARGE SCALE GENOMIC DNA]</scope>
    <source>
        <strain evidence="11">DG5</strain>
    </source>
</reference>
<evidence type="ECO:0000256" key="5">
    <source>
        <dbReference type="ARBA" id="ARBA00023136"/>
    </source>
</evidence>
<feature type="transmembrane region" description="Helical" evidence="7">
    <location>
        <begin position="785"/>
        <end position="805"/>
    </location>
</feature>
<proteinExistence type="inferred from homology"/>
<dbReference type="AlphaFoldDB" id="A0A078KQ77"/>
<organism evidence="10 11">
    <name type="scientific">[Clostridium] cellulosi</name>
    <dbReference type="NCBI Taxonomy" id="29343"/>
    <lineage>
        <taxon>Bacteria</taxon>
        <taxon>Bacillati</taxon>
        <taxon>Bacillota</taxon>
        <taxon>Clostridia</taxon>
        <taxon>Eubacteriales</taxon>
        <taxon>Oscillospiraceae</taxon>
        <taxon>Oscillospiraceae incertae sedis</taxon>
    </lineage>
</organism>
<dbReference type="Pfam" id="PF02687">
    <property type="entry name" value="FtsX"/>
    <property type="match status" value="2"/>
</dbReference>
<feature type="transmembrane region" description="Helical" evidence="7">
    <location>
        <begin position="691"/>
        <end position="718"/>
    </location>
</feature>
<evidence type="ECO:0000256" key="6">
    <source>
        <dbReference type="ARBA" id="ARBA00038076"/>
    </source>
</evidence>
<feature type="transmembrane region" description="Helical" evidence="7">
    <location>
        <begin position="386"/>
        <end position="407"/>
    </location>
</feature>
<dbReference type="Pfam" id="PF12704">
    <property type="entry name" value="MacB_PCD"/>
    <property type="match status" value="2"/>
</dbReference>
<protein>
    <recommendedName>
        <fullName evidence="12">ABC transporter permease</fullName>
    </recommendedName>
</protein>
<evidence type="ECO:0008006" key="12">
    <source>
        <dbReference type="Google" id="ProtNLM"/>
    </source>
</evidence>
<evidence type="ECO:0000256" key="3">
    <source>
        <dbReference type="ARBA" id="ARBA00022692"/>
    </source>
</evidence>
<feature type="domain" description="ABC3 transporter permease C-terminal" evidence="8">
    <location>
        <begin position="698"/>
        <end position="804"/>
    </location>
</feature>
<accession>A0A078KQ77</accession>
<feature type="domain" description="ABC3 transporter permease C-terminal" evidence="8">
    <location>
        <begin position="255"/>
        <end position="366"/>
    </location>
</feature>
<name>A0A078KQ77_9FIRM</name>
<feature type="domain" description="MacB-like periplasmic core" evidence="9">
    <location>
        <begin position="37"/>
        <end position="212"/>
    </location>
</feature>
<sequence>MKLIFKLVFKNILQKKFQTIMIFITFFSATVLTLTSIMFKDTALQAKSNQLRDSTLNSQIKITAVDNQKSIYFSADILDKLNSIEGISNITPRISGVAKINSLNTECAIIGTDLQKQEKVYKFDFTNKANDYSTDKNSIIISNDFAQRHGLLIGSKIELAGTAAVHTFTVKGICKPTGIFSDNQLVFMSLESAQNLLGQKNNISSIGITIADLNMIDFINKNIKKVIPENLTTDKQYDISDYKTAVDSLNIALVAFTIFSLLVALYLCYSIYKTYVFERMIQFGTLRSIGLSRNKLFLLQYLEYIITVVPAVILGIILSFQLVKFAVGVTGGDQRYTTYTNWFVVIIVPLLICISGALSFLYNLYKNSRVGIVGQIKGYNYYYKKANMIPSYIVFAIFVLLSILFFYQNITTGQLYQLIFSLVFCVSAFLLIGKTLTKAFVKILQIVFRKALRFNKFCKEFLYEMKEFGDSMILIILVLAICTVGTMVSKIVAKSAINVYNGTDIIMNNLIPDTNSKILSKIKSLDNVKTVVPVQRENLTIDGEEIILSGIIPDEYSKIAFESFVTSSKTATLNKLKSSSRQIIITQGFAKRHKLKVNQYLTLTTLNGKEKYKIIGIVSSFENMGKVFFISNDNFNKDFAASYTTNFVVTNDKASNTQTRDKIKDISKDITNYNVNTIDDLFAQSNNYNSMIFSIVNIMTGLTFVICIICLINTVTVSSIKRKKTYAIKRAIGMSQGNLISNILGEGLLLGTICGALGIVLGVVLNYFVIRILSYYIGDIRNLSVPIPFVLLFLSMLIGIISFLYPCKIVKSLDVTNVIKGGE</sequence>
<evidence type="ECO:0000259" key="9">
    <source>
        <dbReference type="Pfam" id="PF12704"/>
    </source>
</evidence>
<dbReference type="InterPro" id="IPR003838">
    <property type="entry name" value="ABC3_permease_C"/>
</dbReference>
<keyword evidence="2" id="KW-1003">Cell membrane</keyword>
<dbReference type="EMBL" id="LM995447">
    <property type="protein sequence ID" value="CDZ23310.1"/>
    <property type="molecule type" value="Genomic_DNA"/>
</dbReference>
<evidence type="ECO:0000313" key="10">
    <source>
        <dbReference type="EMBL" id="CDZ23310.1"/>
    </source>
</evidence>
<dbReference type="InterPro" id="IPR050250">
    <property type="entry name" value="Macrolide_Exporter_MacB"/>
</dbReference>
<dbReference type="PANTHER" id="PTHR30572">
    <property type="entry name" value="MEMBRANE COMPONENT OF TRANSPORTER-RELATED"/>
    <property type="match status" value="1"/>
</dbReference>
<dbReference type="GO" id="GO:0005886">
    <property type="term" value="C:plasma membrane"/>
    <property type="evidence" value="ECO:0007669"/>
    <property type="project" value="UniProtKB-SubCell"/>
</dbReference>
<dbReference type="PATRIC" id="fig|29343.3.peg.169"/>
<keyword evidence="3 7" id="KW-0812">Transmembrane</keyword>
<dbReference type="GO" id="GO:0022857">
    <property type="term" value="F:transmembrane transporter activity"/>
    <property type="evidence" value="ECO:0007669"/>
    <property type="project" value="TreeGrafter"/>
</dbReference>
<gene>
    <name evidence="10" type="ORF">CCDG5_0167</name>
</gene>
<comment type="similarity">
    <text evidence="6">Belongs to the ABC-4 integral membrane protein family.</text>
</comment>